<dbReference type="RefSeq" id="WP_036132700.1">
    <property type="nucleotide sequence ID" value="NZ_ANIE01000007.1"/>
</dbReference>
<dbReference type="Pfam" id="PF25917">
    <property type="entry name" value="BSH_RND"/>
    <property type="match status" value="1"/>
</dbReference>
<comment type="caution">
    <text evidence="11">The sequence shown here is derived from an EMBL/GenBank/DDBJ whole genome shotgun (WGS) entry which is preliminary data.</text>
</comment>
<evidence type="ECO:0000313" key="11">
    <source>
        <dbReference type="EMBL" id="KEF30758.1"/>
    </source>
</evidence>
<dbReference type="Pfam" id="PF25876">
    <property type="entry name" value="HH_MFP_RND"/>
    <property type="match status" value="1"/>
</dbReference>
<dbReference type="EMBL" id="ANIE01000007">
    <property type="protein sequence ID" value="KEF30758.1"/>
    <property type="molecule type" value="Genomic_DNA"/>
</dbReference>
<feature type="domain" description="Multidrug resistance protein MdtA-like barrel-sandwich hybrid" evidence="8">
    <location>
        <begin position="71"/>
        <end position="191"/>
    </location>
</feature>
<feature type="domain" description="Multidrug resistance protein MdtA-like alpha-helical hairpin" evidence="7">
    <location>
        <begin position="108"/>
        <end position="162"/>
    </location>
</feature>
<dbReference type="Gene3D" id="2.40.50.100">
    <property type="match status" value="1"/>
</dbReference>
<dbReference type="Proteomes" id="UP000035057">
    <property type="component" value="Unassembled WGS sequence"/>
</dbReference>
<dbReference type="PANTHER" id="PTHR30469:SF11">
    <property type="entry name" value="BLL4320 PROTEIN"/>
    <property type="match status" value="1"/>
</dbReference>
<gene>
    <name evidence="11" type="ORF">D777_02700</name>
</gene>
<dbReference type="PANTHER" id="PTHR30469">
    <property type="entry name" value="MULTIDRUG RESISTANCE PROTEIN MDTA"/>
    <property type="match status" value="1"/>
</dbReference>
<evidence type="ECO:0000256" key="1">
    <source>
        <dbReference type="ARBA" id="ARBA00004196"/>
    </source>
</evidence>
<evidence type="ECO:0000256" key="5">
    <source>
        <dbReference type="SAM" id="Coils"/>
    </source>
</evidence>
<keyword evidence="12" id="KW-1185">Reference proteome</keyword>
<dbReference type="InterPro" id="IPR058627">
    <property type="entry name" value="MdtA-like_C"/>
</dbReference>
<dbReference type="InterPro" id="IPR058624">
    <property type="entry name" value="MdtA-like_HH"/>
</dbReference>
<dbReference type="OrthoDB" id="9806939at2"/>
<dbReference type="SUPFAM" id="SSF111369">
    <property type="entry name" value="HlyD-like secretion proteins"/>
    <property type="match status" value="1"/>
</dbReference>
<name>A0A072N1E6_9GAMM</name>
<keyword evidence="6" id="KW-1133">Transmembrane helix</keyword>
<dbReference type="Gene3D" id="1.10.287.470">
    <property type="entry name" value="Helix hairpin bin"/>
    <property type="match status" value="1"/>
</dbReference>
<dbReference type="GO" id="GO:1990281">
    <property type="term" value="C:efflux pump complex"/>
    <property type="evidence" value="ECO:0007669"/>
    <property type="project" value="TreeGrafter"/>
</dbReference>
<keyword evidence="6" id="KW-0472">Membrane</keyword>
<comment type="subcellular location">
    <subcellularLocation>
        <location evidence="1">Cell envelope</location>
    </subcellularLocation>
</comment>
<accession>A0A072N1E6</accession>
<dbReference type="FunFam" id="2.40.30.170:FF:000010">
    <property type="entry name" value="Efflux RND transporter periplasmic adaptor subunit"/>
    <property type="match status" value="1"/>
</dbReference>
<dbReference type="InterPro" id="IPR058792">
    <property type="entry name" value="Beta-barrel_RND_2"/>
</dbReference>
<dbReference type="Pfam" id="PF25967">
    <property type="entry name" value="RND-MFP_C"/>
    <property type="match status" value="1"/>
</dbReference>
<feature type="transmembrane region" description="Helical" evidence="6">
    <location>
        <begin position="7"/>
        <end position="27"/>
    </location>
</feature>
<dbReference type="PATRIC" id="fig|1137280.3.peg.2517"/>
<keyword evidence="4 5" id="KW-0175">Coiled coil</keyword>
<sequence length="367" mass="40014">MRTASRFVIVIIFLGIVLGGIFGYKIYQFGQFQKQMSQPQPPAQISATRATTEQWTPSIKAVGSIEAVNGIEIANEVAGVVEEINFESGDRVKQGDVLIRIDSAIDEAALRTRRAEAQLAQQEFKRVSDLLPKRAVSQSQYDEAKANYDAAKARVNEAEAQLSKKIIRAPFDGTLGIRMVDQGEYIATGTSIVEVNMLDPIYVDYTLSEKNLPNVATGYPVAVTVAAVPDQQFEGSVSAINTSVNPETRTVRIRATLENPKGLLRPGMFATIQTQQPQDNEVVTVPRTAVSFNTYGDFVFVVADNDEGQQVVNRRTIVSGETRNGRVAVMSGLEAGETVVAKGLLRLRAGQSVVIQEGDEQSQEDSE</sequence>
<dbReference type="AlphaFoldDB" id="A0A072N1E6"/>
<dbReference type="Gene3D" id="2.40.420.20">
    <property type="match status" value="1"/>
</dbReference>
<keyword evidence="3" id="KW-0813">Transport</keyword>
<dbReference type="GO" id="GO:0015562">
    <property type="term" value="F:efflux transmembrane transporter activity"/>
    <property type="evidence" value="ECO:0007669"/>
    <property type="project" value="TreeGrafter"/>
</dbReference>
<evidence type="ECO:0000259" key="7">
    <source>
        <dbReference type="Pfam" id="PF25876"/>
    </source>
</evidence>
<dbReference type="InterPro" id="IPR006143">
    <property type="entry name" value="RND_pump_MFP"/>
</dbReference>
<organism evidence="11 12">
    <name type="scientific">Marinobacter nitratireducens</name>
    <dbReference type="NCBI Taxonomy" id="1137280"/>
    <lineage>
        <taxon>Bacteria</taxon>
        <taxon>Pseudomonadati</taxon>
        <taxon>Pseudomonadota</taxon>
        <taxon>Gammaproteobacteria</taxon>
        <taxon>Pseudomonadales</taxon>
        <taxon>Marinobacteraceae</taxon>
        <taxon>Marinobacter</taxon>
    </lineage>
</organism>
<feature type="coiled-coil region" evidence="5">
    <location>
        <begin position="134"/>
        <end position="168"/>
    </location>
</feature>
<evidence type="ECO:0000256" key="2">
    <source>
        <dbReference type="ARBA" id="ARBA00009477"/>
    </source>
</evidence>
<dbReference type="NCBIfam" id="TIGR01730">
    <property type="entry name" value="RND_mfp"/>
    <property type="match status" value="1"/>
</dbReference>
<keyword evidence="6" id="KW-0812">Transmembrane</keyword>
<dbReference type="Gene3D" id="2.40.30.170">
    <property type="match status" value="1"/>
</dbReference>
<proteinExistence type="inferred from homology"/>
<dbReference type="InterPro" id="IPR058625">
    <property type="entry name" value="MdtA-like_BSH"/>
</dbReference>
<dbReference type="Pfam" id="PF25954">
    <property type="entry name" value="Beta-barrel_RND_2"/>
    <property type="match status" value="1"/>
</dbReference>
<comment type="similarity">
    <text evidence="2">Belongs to the membrane fusion protein (MFP) (TC 8.A.1) family.</text>
</comment>
<evidence type="ECO:0000256" key="6">
    <source>
        <dbReference type="SAM" id="Phobius"/>
    </source>
</evidence>
<evidence type="ECO:0000259" key="9">
    <source>
        <dbReference type="Pfam" id="PF25954"/>
    </source>
</evidence>
<protein>
    <submittedName>
        <fullName evidence="11">Co/Zn/Cd efflux system membrane fusion protein</fullName>
    </submittedName>
</protein>
<evidence type="ECO:0000259" key="8">
    <source>
        <dbReference type="Pfam" id="PF25917"/>
    </source>
</evidence>
<evidence type="ECO:0000313" key="12">
    <source>
        <dbReference type="Proteomes" id="UP000035057"/>
    </source>
</evidence>
<feature type="domain" description="Multidrug resistance protein MdtA-like C-terminal permuted SH3" evidence="10">
    <location>
        <begin position="282"/>
        <end position="344"/>
    </location>
</feature>
<evidence type="ECO:0000259" key="10">
    <source>
        <dbReference type="Pfam" id="PF25967"/>
    </source>
</evidence>
<reference evidence="11 12" key="1">
    <citation type="submission" date="2012-12" db="EMBL/GenBank/DDBJ databases">
        <title>Genome assembly of Marinobacter sp. AK21.</title>
        <authorList>
            <person name="Khatri I."/>
            <person name="Kumar R."/>
            <person name="Vaidya B."/>
            <person name="Subramanian S."/>
            <person name="Pinnaka A."/>
        </authorList>
    </citation>
    <scope>NUCLEOTIDE SEQUENCE [LARGE SCALE GENOMIC DNA]</scope>
    <source>
        <strain evidence="11 12">AK21</strain>
    </source>
</reference>
<feature type="domain" description="CusB-like beta-barrel" evidence="9">
    <location>
        <begin position="202"/>
        <end position="277"/>
    </location>
</feature>
<evidence type="ECO:0000256" key="4">
    <source>
        <dbReference type="ARBA" id="ARBA00023054"/>
    </source>
</evidence>
<dbReference type="STRING" id="1137280.D777_02700"/>
<evidence type="ECO:0000256" key="3">
    <source>
        <dbReference type="ARBA" id="ARBA00022448"/>
    </source>
</evidence>